<dbReference type="Proteomes" id="UP001345963">
    <property type="component" value="Unassembled WGS sequence"/>
</dbReference>
<reference evidence="2 3" key="1">
    <citation type="submission" date="2021-07" db="EMBL/GenBank/DDBJ databases">
        <authorList>
            <person name="Palmer J.M."/>
        </authorList>
    </citation>
    <scope>NUCLEOTIDE SEQUENCE [LARGE SCALE GENOMIC DNA]</scope>
    <source>
        <strain evidence="2 3">AT_MEX2019</strain>
        <tissue evidence="2">Muscle</tissue>
    </source>
</reference>
<evidence type="ECO:0000313" key="3">
    <source>
        <dbReference type="Proteomes" id="UP001345963"/>
    </source>
</evidence>
<organism evidence="2 3">
    <name type="scientific">Ataeniobius toweri</name>
    <dbReference type="NCBI Taxonomy" id="208326"/>
    <lineage>
        <taxon>Eukaryota</taxon>
        <taxon>Metazoa</taxon>
        <taxon>Chordata</taxon>
        <taxon>Craniata</taxon>
        <taxon>Vertebrata</taxon>
        <taxon>Euteleostomi</taxon>
        <taxon>Actinopterygii</taxon>
        <taxon>Neopterygii</taxon>
        <taxon>Teleostei</taxon>
        <taxon>Neoteleostei</taxon>
        <taxon>Acanthomorphata</taxon>
        <taxon>Ovalentaria</taxon>
        <taxon>Atherinomorphae</taxon>
        <taxon>Cyprinodontiformes</taxon>
        <taxon>Goodeidae</taxon>
        <taxon>Ataeniobius</taxon>
    </lineage>
</organism>
<proteinExistence type="predicted"/>
<evidence type="ECO:0000313" key="2">
    <source>
        <dbReference type="EMBL" id="MED6246536.1"/>
    </source>
</evidence>
<sequence>MPVWVKVQRFHSERCNSVGLAFLLFSAPLIHSLSAVVCLSPFRLSLLPPNRPTQTNIKHSFDMGRSLLVCVCEGGGGIRRLHTIKVKRIKVS</sequence>
<accession>A0ABU7B7V9</accession>
<name>A0ABU7B7V9_9TELE</name>
<dbReference type="EMBL" id="JAHUTI010043400">
    <property type="protein sequence ID" value="MED6246536.1"/>
    <property type="molecule type" value="Genomic_DNA"/>
</dbReference>
<keyword evidence="3" id="KW-1185">Reference proteome</keyword>
<keyword evidence="1" id="KW-0812">Transmembrane</keyword>
<evidence type="ECO:0008006" key="4">
    <source>
        <dbReference type="Google" id="ProtNLM"/>
    </source>
</evidence>
<keyword evidence="1" id="KW-0472">Membrane</keyword>
<protein>
    <recommendedName>
        <fullName evidence="4">Secreted protein</fullName>
    </recommendedName>
</protein>
<keyword evidence="1" id="KW-1133">Transmembrane helix</keyword>
<evidence type="ECO:0000256" key="1">
    <source>
        <dbReference type="SAM" id="Phobius"/>
    </source>
</evidence>
<comment type="caution">
    <text evidence="2">The sequence shown here is derived from an EMBL/GenBank/DDBJ whole genome shotgun (WGS) entry which is preliminary data.</text>
</comment>
<feature type="transmembrane region" description="Helical" evidence="1">
    <location>
        <begin position="20"/>
        <end position="42"/>
    </location>
</feature>
<gene>
    <name evidence="2" type="ORF">ATANTOWER_019407</name>
</gene>